<reference evidence="1 2" key="1">
    <citation type="submission" date="2020-04" db="EMBL/GenBank/DDBJ databases">
        <title>Flammeovirga sp. SR4, a novel species isolated from seawater.</title>
        <authorList>
            <person name="Wang X."/>
        </authorList>
    </citation>
    <scope>NUCLEOTIDE SEQUENCE [LARGE SCALE GENOMIC DNA]</scope>
    <source>
        <strain evidence="1 2">SR4</strain>
    </source>
</reference>
<dbReference type="AlphaFoldDB" id="A0A7X8SH43"/>
<comment type="caution">
    <text evidence="1">The sequence shown here is derived from an EMBL/GenBank/DDBJ whole genome shotgun (WGS) entry which is preliminary data.</text>
</comment>
<name>A0A7X8SH43_9BACT</name>
<evidence type="ECO:0000313" key="2">
    <source>
        <dbReference type="Proteomes" id="UP000585050"/>
    </source>
</evidence>
<dbReference type="Proteomes" id="UP000585050">
    <property type="component" value="Unassembled WGS sequence"/>
</dbReference>
<dbReference type="RefSeq" id="WP_168880693.1">
    <property type="nucleotide sequence ID" value="NZ_JABAIL010000001.1"/>
</dbReference>
<sequence>MKKLLALLPISLLIFSCNKDVEPIGGNFDKVLESQGGDTLMIYHSGGFFEGYIISSKEYLKSGWNYNTETNEGTYVDVSKGMRWIDCKPMLGSFDNFPTYNIEELKVSSKDFVSCDF</sequence>
<dbReference type="PROSITE" id="PS51257">
    <property type="entry name" value="PROKAR_LIPOPROTEIN"/>
    <property type="match status" value="1"/>
</dbReference>
<dbReference type="EMBL" id="JABAIL010000001">
    <property type="protein sequence ID" value="NLR90012.1"/>
    <property type="molecule type" value="Genomic_DNA"/>
</dbReference>
<gene>
    <name evidence="1" type="ORF">HGP29_02285</name>
</gene>
<proteinExistence type="predicted"/>
<protein>
    <submittedName>
        <fullName evidence="1">Uncharacterized protein</fullName>
    </submittedName>
</protein>
<keyword evidence="2" id="KW-1185">Reference proteome</keyword>
<accession>A0A7X8SH43</accession>
<organism evidence="1 2">
    <name type="scientific">Flammeovirga agarivorans</name>
    <dbReference type="NCBI Taxonomy" id="2726742"/>
    <lineage>
        <taxon>Bacteria</taxon>
        <taxon>Pseudomonadati</taxon>
        <taxon>Bacteroidota</taxon>
        <taxon>Cytophagia</taxon>
        <taxon>Cytophagales</taxon>
        <taxon>Flammeovirgaceae</taxon>
        <taxon>Flammeovirga</taxon>
    </lineage>
</organism>
<evidence type="ECO:0000313" key="1">
    <source>
        <dbReference type="EMBL" id="NLR90012.1"/>
    </source>
</evidence>